<dbReference type="PANTHER" id="PTHR13620:SF109">
    <property type="entry name" value="3'-5' EXONUCLEASE"/>
    <property type="match status" value="1"/>
</dbReference>
<feature type="compositionally biased region" description="Gly residues" evidence="5">
    <location>
        <begin position="796"/>
        <end position="806"/>
    </location>
</feature>
<keyword evidence="4" id="KW-0269">Exonuclease</keyword>
<feature type="region of interest" description="Disordered" evidence="5">
    <location>
        <begin position="217"/>
        <end position="242"/>
    </location>
</feature>
<keyword evidence="2" id="KW-0479">Metal-binding</keyword>
<dbReference type="SUPFAM" id="SSF53098">
    <property type="entry name" value="Ribonuclease H-like"/>
    <property type="match status" value="1"/>
</dbReference>
<evidence type="ECO:0000256" key="2">
    <source>
        <dbReference type="ARBA" id="ARBA00022723"/>
    </source>
</evidence>
<keyword evidence="1" id="KW-0540">Nuclease</keyword>
<evidence type="ECO:0000256" key="1">
    <source>
        <dbReference type="ARBA" id="ARBA00022722"/>
    </source>
</evidence>
<dbReference type="InterPro" id="IPR012337">
    <property type="entry name" value="RNaseH-like_sf"/>
</dbReference>
<dbReference type="GO" id="GO:0003676">
    <property type="term" value="F:nucleic acid binding"/>
    <property type="evidence" value="ECO:0007669"/>
    <property type="project" value="InterPro"/>
</dbReference>
<dbReference type="GO" id="GO:0046872">
    <property type="term" value="F:metal ion binding"/>
    <property type="evidence" value="ECO:0007669"/>
    <property type="project" value="UniProtKB-KW"/>
</dbReference>
<feature type="region of interest" description="Disordered" evidence="5">
    <location>
        <begin position="791"/>
        <end position="814"/>
    </location>
</feature>
<dbReference type="PANTHER" id="PTHR13620">
    <property type="entry name" value="3-5 EXONUCLEASE"/>
    <property type="match status" value="1"/>
</dbReference>
<evidence type="ECO:0008006" key="8">
    <source>
        <dbReference type="Google" id="ProtNLM"/>
    </source>
</evidence>
<dbReference type="InterPro" id="IPR036397">
    <property type="entry name" value="RNaseH_sf"/>
</dbReference>
<feature type="region of interest" description="Disordered" evidence="5">
    <location>
        <begin position="567"/>
        <end position="591"/>
    </location>
</feature>
<dbReference type="Gene3D" id="3.30.420.10">
    <property type="entry name" value="Ribonuclease H-like superfamily/Ribonuclease H"/>
    <property type="match status" value="1"/>
</dbReference>
<gene>
    <name evidence="6" type="ORF">SCHPADRAFT_923648</name>
</gene>
<feature type="compositionally biased region" description="Polar residues" evidence="5">
    <location>
        <begin position="128"/>
        <end position="145"/>
    </location>
</feature>
<feature type="compositionally biased region" description="Low complexity" evidence="5">
    <location>
        <begin position="222"/>
        <end position="235"/>
    </location>
</feature>
<evidence type="ECO:0000256" key="3">
    <source>
        <dbReference type="ARBA" id="ARBA00022801"/>
    </source>
</evidence>
<dbReference type="InParanoid" id="A0A0H2STR4"/>
<feature type="region of interest" description="Disordered" evidence="5">
    <location>
        <begin position="18"/>
        <end position="37"/>
    </location>
</feature>
<evidence type="ECO:0000313" key="7">
    <source>
        <dbReference type="Proteomes" id="UP000053477"/>
    </source>
</evidence>
<reference evidence="6 7" key="1">
    <citation type="submission" date="2015-04" db="EMBL/GenBank/DDBJ databases">
        <title>Complete genome sequence of Schizopora paradoxa KUC8140, a cosmopolitan wood degrader in East Asia.</title>
        <authorList>
            <consortium name="DOE Joint Genome Institute"/>
            <person name="Min B."/>
            <person name="Park H."/>
            <person name="Jang Y."/>
            <person name="Kim J.-J."/>
            <person name="Kim K.H."/>
            <person name="Pangilinan J."/>
            <person name="Lipzen A."/>
            <person name="Riley R."/>
            <person name="Grigoriev I.V."/>
            <person name="Spatafora J.W."/>
            <person name="Choi I.-G."/>
        </authorList>
    </citation>
    <scope>NUCLEOTIDE SEQUENCE [LARGE SCALE GENOMIC DNA]</scope>
    <source>
        <strain evidence="6 7">KUC8140</strain>
    </source>
</reference>
<feature type="region of interest" description="Disordered" evidence="5">
    <location>
        <begin position="72"/>
        <end position="182"/>
    </location>
</feature>
<organism evidence="6 7">
    <name type="scientific">Schizopora paradoxa</name>
    <dbReference type="NCBI Taxonomy" id="27342"/>
    <lineage>
        <taxon>Eukaryota</taxon>
        <taxon>Fungi</taxon>
        <taxon>Dikarya</taxon>
        <taxon>Basidiomycota</taxon>
        <taxon>Agaricomycotina</taxon>
        <taxon>Agaricomycetes</taxon>
        <taxon>Hymenochaetales</taxon>
        <taxon>Schizoporaceae</taxon>
        <taxon>Schizopora</taxon>
    </lineage>
</organism>
<dbReference type="CDD" id="cd06141">
    <property type="entry name" value="WRN_exo"/>
    <property type="match status" value="1"/>
</dbReference>
<proteinExistence type="predicted"/>
<protein>
    <recommendedName>
        <fullName evidence="8">3'-5' exonuclease domain-containing protein</fullName>
    </recommendedName>
</protein>
<dbReference type="AlphaFoldDB" id="A0A0H2STR4"/>
<dbReference type="OrthoDB" id="1920326at2759"/>
<dbReference type="EMBL" id="KQ085882">
    <property type="protein sequence ID" value="KLO20506.1"/>
    <property type="molecule type" value="Genomic_DNA"/>
</dbReference>
<accession>A0A0H2STR4</accession>
<name>A0A0H2STR4_9AGAM</name>
<feature type="compositionally biased region" description="Low complexity" evidence="5">
    <location>
        <begin position="341"/>
        <end position="362"/>
    </location>
</feature>
<feature type="compositionally biased region" description="Polar residues" evidence="5">
    <location>
        <begin position="102"/>
        <end position="121"/>
    </location>
</feature>
<dbReference type="GO" id="GO:0008408">
    <property type="term" value="F:3'-5' exonuclease activity"/>
    <property type="evidence" value="ECO:0007669"/>
    <property type="project" value="UniProtKB-ARBA"/>
</dbReference>
<dbReference type="Proteomes" id="UP000053477">
    <property type="component" value="Unassembled WGS sequence"/>
</dbReference>
<evidence type="ECO:0000256" key="4">
    <source>
        <dbReference type="ARBA" id="ARBA00022839"/>
    </source>
</evidence>
<dbReference type="InterPro" id="IPR051132">
    <property type="entry name" value="3-5_Exonuclease_domain"/>
</dbReference>
<feature type="region of interest" description="Disordered" evidence="5">
    <location>
        <begin position="336"/>
        <end position="362"/>
    </location>
</feature>
<keyword evidence="3" id="KW-0378">Hydrolase</keyword>
<feature type="compositionally biased region" description="Low complexity" evidence="5">
    <location>
        <begin position="148"/>
        <end position="180"/>
    </location>
</feature>
<keyword evidence="7" id="KW-1185">Reference proteome</keyword>
<evidence type="ECO:0000313" key="6">
    <source>
        <dbReference type="EMBL" id="KLO20506.1"/>
    </source>
</evidence>
<dbReference type="STRING" id="27342.A0A0H2STR4"/>
<evidence type="ECO:0000256" key="5">
    <source>
        <dbReference type="SAM" id="MobiDB-lite"/>
    </source>
</evidence>
<sequence>MTRLASSSTSLLRRVSVLGDASASSSTSTRTRGSHSNSTSACAVAILALAPTTTTTVTQLLLVRTRYRGGTNTSRTTLRCAHPRAPDIPTGGPGGAQRRTFTRTSAVRTSTGTAQPNNTASVGVGETASPSTDESDTLPSTSSLSEVGCSPESSTTGTGTFSASNSDPTSTPSSSTTSNSHLLAIPPFSTLSAREFLLRIHDAAFLKESDVNVDVNEKAEETSTTTARCTTSKTSNIPPPTPIPIPLLTDHDFTPLPHSSYSHHPNHTIIGLRAMSPKITIPDGSENHQSRRKAKAHARRKAKILNMQEQQIPEGGRGSTGPRNYYWVNHRGVEGFEMPPSNTNNNSNNDNTGTAKGTGTNTNLNKDILYIRDHLLADRALAELHASLRSPSTFSNSVFFNTDAATSPNSNSNSNSTSKPVLGFDLEWRPRFTALTAAEARRGVPRENPVALVQLATREKVWLVQVCAMTSFPKRLAQILEDEDILKCGVGILGDAQKLFREQGVQMRGCVELSYLARTADPGAWLPPPPPPAPAPTAANVDVNANMKPVDDSPSFDAVGDAKLQQIQAQLQKPHHKKKSSKAAATGHSTNSSSKMALIALARLVVHYTGESLPKGRVQMSNWGAPLSGVQQTYAANDAHCAQTIYALLKTAERAHVPNVDQKWRAHYTFNIRAGKPVLLGGGASGSAQGWAPKDPYVSTGEGSASGEVVDFLEDEVVEGEAGGSSLITSLSLPPKPEGAGANAVPLHLPGLAGGPGASVAAGAGLGMRAYGTYAAGSGVGLGSRPSKKIKSGLDSGIGSGGGGSGSSVRSYWF</sequence>